<proteinExistence type="predicted"/>
<dbReference type="AlphaFoldDB" id="A0ABD2AWJ7"/>
<dbReference type="InterPro" id="IPR016024">
    <property type="entry name" value="ARM-type_fold"/>
</dbReference>
<feature type="compositionally biased region" description="Acidic residues" evidence="1">
    <location>
        <begin position="39"/>
        <end position="78"/>
    </location>
</feature>
<comment type="caution">
    <text evidence="2">The sequence shown here is derived from an EMBL/GenBank/DDBJ whole genome shotgun (WGS) entry which is preliminary data.</text>
</comment>
<evidence type="ECO:0000313" key="3">
    <source>
        <dbReference type="Proteomes" id="UP001607303"/>
    </source>
</evidence>
<evidence type="ECO:0000256" key="1">
    <source>
        <dbReference type="SAM" id="MobiDB-lite"/>
    </source>
</evidence>
<name>A0ABD2AWJ7_VESMC</name>
<evidence type="ECO:0000313" key="2">
    <source>
        <dbReference type="EMBL" id="KAL2724999.1"/>
    </source>
</evidence>
<dbReference type="Proteomes" id="UP001607303">
    <property type="component" value="Unassembled WGS sequence"/>
</dbReference>
<organism evidence="2 3">
    <name type="scientific">Vespula maculifrons</name>
    <name type="common">Eastern yellow jacket</name>
    <name type="synonym">Wasp</name>
    <dbReference type="NCBI Taxonomy" id="7453"/>
    <lineage>
        <taxon>Eukaryota</taxon>
        <taxon>Metazoa</taxon>
        <taxon>Ecdysozoa</taxon>
        <taxon>Arthropoda</taxon>
        <taxon>Hexapoda</taxon>
        <taxon>Insecta</taxon>
        <taxon>Pterygota</taxon>
        <taxon>Neoptera</taxon>
        <taxon>Endopterygota</taxon>
        <taxon>Hymenoptera</taxon>
        <taxon>Apocrita</taxon>
        <taxon>Aculeata</taxon>
        <taxon>Vespoidea</taxon>
        <taxon>Vespidae</taxon>
        <taxon>Vespinae</taxon>
        <taxon>Vespula</taxon>
    </lineage>
</organism>
<dbReference type="SUPFAM" id="SSF48371">
    <property type="entry name" value="ARM repeat"/>
    <property type="match status" value="1"/>
</dbReference>
<dbReference type="EMBL" id="JAYRBN010000111">
    <property type="protein sequence ID" value="KAL2724999.1"/>
    <property type="molecule type" value="Genomic_DNA"/>
</dbReference>
<feature type="compositionally biased region" description="Basic and acidic residues" evidence="1">
    <location>
        <begin position="79"/>
        <end position="97"/>
    </location>
</feature>
<keyword evidence="3" id="KW-1185">Reference proteome</keyword>
<protein>
    <submittedName>
        <fullName evidence="2">Uncharacterized protein</fullName>
    </submittedName>
</protein>
<accession>A0ABD2AWJ7</accession>
<reference evidence="2 3" key="1">
    <citation type="journal article" date="2024" name="Ann. Entomol. Soc. Am.">
        <title>Genomic analyses of the southern and eastern yellowjacket wasps (Hymenoptera: Vespidae) reveal evolutionary signatures of social life.</title>
        <authorList>
            <person name="Catto M.A."/>
            <person name="Caine P.B."/>
            <person name="Orr S.E."/>
            <person name="Hunt B.G."/>
            <person name="Goodisman M.A.D."/>
        </authorList>
    </citation>
    <scope>NUCLEOTIDE SEQUENCE [LARGE SCALE GENOMIC DNA]</scope>
    <source>
        <strain evidence="2">232</strain>
        <tissue evidence="2">Head and thorax</tissue>
    </source>
</reference>
<sequence>MVARAIGLRKPFSALIIGTIRVLYPPTFFCLLTELPEKDDEDYCDDDDDDDDEDDDDDDDDDNDEEDDDDDEEDDDDEKKERDFVIEEMKKNEETEKRRRLSWWFVRREYTFMQKYTTMISMIYDDYSRLLSIRRHKARSIRKRKKWDTIKATRGFSPQTRSACCRGRG</sequence>
<gene>
    <name evidence="2" type="ORF">V1477_018404</name>
</gene>
<feature type="region of interest" description="Disordered" evidence="1">
    <location>
        <begin position="39"/>
        <end position="97"/>
    </location>
</feature>